<dbReference type="Proteomes" id="UP000805193">
    <property type="component" value="Unassembled WGS sequence"/>
</dbReference>
<dbReference type="EMBL" id="JABSTQ010011004">
    <property type="protein sequence ID" value="KAG0415956.1"/>
    <property type="molecule type" value="Genomic_DNA"/>
</dbReference>
<evidence type="ECO:0000313" key="2">
    <source>
        <dbReference type="Proteomes" id="UP000805193"/>
    </source>
</evidence>
<name>A0AC60P9B8_IXOPE</name>
<accession>A0AC60P9B8</accession>
<organism evidence="1 2">
    <name type="scientific">Ixodes persulcatus</name>
    <name type="common">Taiga tick</name>
    <dbReference type="NCBI Taxonomy" id="34615"/>
    <lineage>
        <taxon>Eukaryota</taxon>
        <taxon>Metazoa</taxon>
        <taxon>Ecdysozoa</taxon>
        <taxon>Arthropoda</taxon>
        <taxon>Chelicerata</taxon>
        <taxon>Arachnida</taxon>
        <taxon>Acari</taxon>
        <taxon>Parasitiformes</taxon>
        <taxon>Ixodida</taxon>
        <taxon>Ixodoidea</taxon>
        <taxon>Ixodidae</taxon>
        <taxon>Ixodinae</taxon>
        <taxon>Ixodes</taxon>
    </lineage>
</organism>
<reference evidence="1 2" key="1">
    <citation type="journal article" date="2020" name="Cell">
        <title>Large-Scale Comparative Analyses of Tick Genomes Elucidate Their Genetic Diversity and Vector Capacities.</title>
        <authorList>
            <consortium name="Tick Genome and Microbiome Consortium (TIGMIC)"/>
            <person name="Jia N."/>
            <person name="Wang J."/>
            <person name="Shi W."/>
            <person name="Du L."/>
            <person name="Sun Y."/>
            <person name="Zhan W."/>
            <person name="Jiang J.F."/>
            <person name="Wang Q."/>
            <person name="Zhang B."/>
            <person name="Ji P."/>
            <person name="Bell-Sakyi L."/>
            <person name="Cui X.M."/>
            <person name="Yuan T.T."/>
            <person name="Jiang B.G."/>
            <person name="Yang W.F."/>
            <person name="Lam T.T."/>
            <person name="Chang Q.C."/>
            <person name="Ding S.J."/>
            <person name="Wang X.J."/>
            <person name="Zhu J.G."/>
            <person name="Ruan X.D."/>
            <person name="Zhao L."/>
            <person name="Wei J.T."/>
            <person name="Ye R.Z."/>
            <person name="Que T.C."/>
            <person name="Du C.H."/>
            <person name="Zhou Y.H."/>
            <person name="Cheng J.X."/>
            <person name="Dai P.F."/>
            <person name="Guo W.B."/>
            <person name="Han X.H."/>
            <person name="Huang E.J."/>
            <person name="Li L.F."/>
            <person name="Wei W."/>
            <person name="Gao Y.C."/>
            <person name="Liu J.Z."/>
            <person name="Shao H.Z."/>
            <person name="Wang X."/>
            <person name="Wang C.C."/>
            <person name="Yang T.C."/>
            <person name="Huo Q.B."/>
            <person name="Li W."/>
            <person name="Chen H.Y."/>
            <person name="Chen S.E."/>
            <person name="Zhou L.G."/>
            <person name="Ni X.B."/>
            <person name="Tian J.H."/>
            <person name="Sheng Y."/>
            <person name="Liu T."/>
            <person name="Pan Y.S."/>
            <person name="Xia L.Y."/>
            <person name="Li J."/>
            <person name="Zhao F."/>
            <person name="Cao W.C."/>
        </authorList>
    </citation>
    <scope>NUCLEOTIDE SEQUENCE [LARGE SCALE GENOMIC DNA]</scope>
    <source>
        <strain evidence="1">Iper-2018</strain>
    </source>
</reference>
<feature type="non-terminal residue" evidence="1">
    <location>
        <position position="1"/>
    </location>
</feature>
<keyword evidence="2" id="KW-1185">Reference proteome</keyword>
<sequence length="252" mass="27357">VSSKSHGRLPQALGLHWEHVYEDPQGQDKGTPGARAREAGVRNRRTAWEAEEERAAPAGNGGALGGARVRPGTPGEGRDEGHRQGPRPVTLAARTLFLGVFQVQSDGAVQVGFQVSPSNPLSNTTFGKRSMTSAAGPPVTSIRTLSSKRRFSPGARRTRSVLFEQKPKLQPRIRAVTTSGLVPVLAAYIRMSAGLSTALVVTSVTEPWRLESKGQKLAWGFPERKLSPKYRLPVRSFSKMGFSRGFAWFSSR</sequence>
<protein>
    <submittedName>
        <fullName evidence="1">Uncharacterized protein</fullName>
    </submittedName>
</protein>
<proteinExistence type="predicted"/>
<comment type="caution">
    <text evidence="1">The sequence shown here is derived from an EMBL/GenBank/DDBJ whole genome shotgun (WGS) entry which is preliminary data.</text>
</comment>
<gene>
    <name evidence="1" type="ORF">HPB47_006867</name>
</gene>
<evidence type="ECO:0000313" key="1">
    <source>
        <dbReference type="EMBL" id="KAG0415956.1"/>
    </source>
</evidence>